<evidence type="ECO:0000313" key="6">
    <source>
        <dbReference type="Proteomes" id="UP000050501"/>
    </source>
</evidence>
<dbReference type="CDD" id="cd01335">
    <property type="entry name" value="Radical_SAM"/>
    <property type="match status" value="1"/>
</dbReference>
<dbReference type="EMBL" id="LGCM01000029">
    <property type="protein sequence ID" value="KPL83649.1"/>
    <property type="molecule type" value="Genomic_DNA"/>
</dbReference>
<evidence type="ECO:0000256" key="3">
    <source>
        <dbReference type="ARBA" id="ARBA00023014"/>
    </source>
</evidence>
<keyword evidence="6" id="KW-1185">Reference proteome</keyword>
<dbReference type="Proteomes" id="UP000050501">
    <property type="component" value="Unassembled WGS sequence"/>
</dbReference>
<proteinExistence type="predicted"/>
<dbReference type="InterPro" id="IPR058240">
    <property type="entry name" value="rSAM_sf"/>
</dbReference>
<dbReference type="GO" id="GO:0003824">
    <property type="term" value="F:catalytic activity"/>
    <property type="evidence" value="ECO:0007669"/>
    <property type="project" value="InterPro"/>
</dbReference>
<dbReference type="STRING" id="229921.ADN01_07710"/>
<dbReference type="SUPFAM" id="SSF102114">
    <property type="entry name" value="Radical SAM enzymes"/>
    <property type="match status" value="1"/>
</dbReference>
<protein>
    <submittedName>
        <fullName evidence="5">Radical SAM protein</fullName>
    </submittedName>
</protein>
<keyword evidence="2" id="KW-0408">Iron</keyword>
<dbReference type="SMART" id="SM00729">
    <property type="entry name" value="Elp3"/>
    <property type="match status" value="1"/>
</dbReference>
<feature type="domain" description="Elp3/MiaA/NifB-like radical SAM core" evidence="4">
    <location>
        <begin position="22"/>
        <end position="228"/>
    </location>
</feature>
<dbReference type="PANTHER" id="PTHR43432">
    <property type="entry name" value="SLR0285 PROTEIN"/>
    <property type="match status" value="1"/>
</dbReference>
<comment type="caution">
    <text evidence="5">The sequence shown here is derived from an EMBL/GenBank/DDBJ whole genome shotgun (WGS) entry which is preliminary data.</text>
</comment>
<dbReference type="PATRIC" id="fig|229921.5.peg.740"/>
<organism evidence="5 6">
    <name type="scientific">Levilinea saccharolytica</name>
    <dbReference type="NCBI Taxonomy" id="229921"/>
    <lineage>
        <taxon>Bacteria</taxon>
        <taxon>Bacillati</taxon>
        <taxon>Chloroflexota</taxon>
        <taxon>Anaerolineae</taxon>
        <taxon>Anaerolineales</taxon>
        <taxon>Anaerolineaceae</taxon>
        <taxon>Levilinea</taxon>
    </lineage>
</organism>
<evidence type="ECO:0000256" key="1">
    <source>
        <dbReference type="ARBA" id="ARBA00022723"/>
    </source>
</evidence>
<dbReference type="GO" id="GO:0051536">
    <property type="term" value="F:iron-sulfur cluster binding"/>
    <property type="evidence" value="ECO:0007669"/>
    <property type="project" value="UniProtKB-KW"/>
</dbReference>
<dbReference type="InterPro" id="IPR007197">
    <property type="entry name" value="rSAM"/>
</dbReference>
<dbReference type="GO" id="GO:0046872">
    <property type="term" value="F:metal ion binding"/>
    <property type="evidence" value="ECO:0007669"/>
    <property type="project" value="UniProtKB-KW"/>
</dbReference>
<dbReference type="SFLD" id="SFLDS00029">
    <property type="entry name" value="Radical_SAM"/>
    <property type="match status" value="1"/>
</dbReference>
<dbReference type="OrthoDB" id="9785699at2"/>
<name>A0A0P6YFA4_9CHLR</name>
<accession>A0A0P6YFA4</accession>
<dbReference type="SFLD" id="SFLDG01084">
    <property type="entry name" value="Uncharacterised_Radical_SAM_Su"/>
    <property type="match status" value="1"/>
</dbReference>
<gene>
    <name evidence="5" type="ORF">ADN01_07710</name>
</gene>
<dbReference type="Gene3D" id="3.80.30.30">
    <property type="match status" value="1"/>
</dbReference>
<sequence length="289" mass="32849">MVEVQARTVLNPIRQPDPLFGLRYTLNLYRGCQHHCIYCDSRSACYNIADFDGEIQVKTNAPQLLDQELARKRTRGTIGTGSMNDPYMPLETHYRLTRAALQVIARRGFPVHVLTKSDLVLQDLPLLQEIHKVYAAVTFTITTPADDLAARIEPAAPPPTRRFQAVETLASAGLYTGIALMPALPWITDRWEDLRELIRRAAGCGAQYILPLMALTLRDRQREHYYAQLDQHFPGLRSRYERQYGQRYTAWAPHSRELFHKIGDFCSQLGLACQITPYQPAAPAQPALF</sequence>
<keyword evidence="3" id="KW-0411">Iron-sulfur</keyword>
<evidence type="ECO:0000313" key="5">
    <source>
        <dbReference type="EMBL" id="KPL83649.1"/>
    </source>
</evidence>
<keyword evidence="1" id="KW-0479">Metal-binding</keyword>
<dbReference type="PANTHER" id="PTHR43432:SF5">
    <property type="entry name" value="ELP3_MIAA_NIFB-LIKE RADICAL SAM CORE DOMAIN-CONTAINING PROTEIN"/>
    <property type="match status" value="1"/>
</dbReference>
<reference evidence="5 6" key="1">
    <citation type="submission" date="2015-07" db="EMBL/GenBank/DDBJ databases">
        <title>Genome sequence of Levilinea saccharolytica DSM 16555.</title>
        <authorList>
            <person name="Hemp J."/>
            <person name="Ward L.M."/>
            <person name="Pace L.A."/>
            <person name="Fischer W.W."/>
        </authorList>
    </citation>
    <scope>NUCLEOTIDE SEQUENCE [LARGE SCALE GENOMIC DNA]</scope>
    <source>
        <strain evidence="5 6">KIBI-1</strain>
    </source>
</reference>
<evidence type="ECO:0000259" key="4">
    <source>
        <dbReference type="SMART" id="SM00729"/>
    </source>
</evidence>
<dbReference type="AlphaFoldDB" id="A0A0P6YFA4"/>
<dbReference type="InterPro" id="IPR006638">
    <property type="entry name" value="Elp3/MiaA/NifB-like_rSAM"/>
</dbReference>
<dbReference type="InterPro" id="IPR040086">
    <property type="entry name" value="MJ0683-like"/>
</dbReference>
<evidence type="ECO:0000256" key="2">
    <source>
        <dbReference type="ARBA" id="ARBA00023004"/>
    </source>
</evidence>
<dbReference type="Pfam" id="PF04055">
    <property type="entry name" value="Radical_SAM"/>
    <property type="match status" value="1"/>
</dbReference>